<feature type="region of interest" description="Disordered" evidence="1">
    <location>
        <begin position="1"/>
        <end position="40"/>
    </location>
</feature>
<proteinExistence type="predicted"/>
<dbReference type="Proteomes" id="UP001148838">
    <property type="component" value="Unassembled WGS sequence"/>
</dbReference>
<reference evidence="2 3" key="1">
    <citation type="journal article" date="2022" name="Allergy">
        <title>Genome assembly and annotation of Periplaneta americana reveal a comprehensive cockroach allergen profile.</title>
        <authorList>
            <person name="Wang L."/>
            <person name="Xiong Q."/>
            <person name="Saelim N."/>
            <person name="Wang L."/>
            <person name="Nong W."/>
            <person name="Wan A.T."/>
            <person name="Shi M."/>
            <person name="Liu X."/>
            <person name="Cao Q."/>
            <person name="Hui J.H.L."/>
            <person name="Sookrung N."/>
            <person name="Leung T.F."/>
            <person name="Tungtrongchitr A."/>
            <person name="Tsui S.K.W."/>
        </authorList>
    </citation>
    <scope>NUCLEOTIDE SEQUENCE [LARGE SCALE GENOMIC DNA]</scope>
    <source>
        <strain evidence="2">PWHHKU_190912</strain>
    </source>
</reference>
<sequence>MAGLCEGGNEPSGSLKAKRYNSPYKTEGEQLHNKRDGDEHSERLEDCDNVFYKCVTEVNHLCVKEQAYDIITNILQQDK</sequence>
<keyword evidence="3" id="KW-1185">Reference proteome</keyword>
<accession>A0ABQ8TPF4</accession>
<dbReference type="EMBL" id="JAJSOF020000005">
    <property type="protein sequence ID" value="KAJ4447484.1"/>
    <property type="molecule type" value="Genomic_DNA"/>
</dbReference>
<protein>
    <submittedName>
        <fullName evidence="2">Uncharacterized protein</fullName>
    </submittedName>
</protein>
<evidence type="ECO:0000313" key="3">
    <source>
        <dbReference type="Proteomes" id="UP001148838"/>
    </source>
</evidence>
<gene>
    <name evidence="2" type="ORF">ANN_09491</name>
</gene>
<evidence type="ECO:0000313" key="2">
    <source>
        <dbReference type="EMBL" id="KAJ4447484.1"/>
    </source>
</evidence>
<name>A0ABQ8TPF4_PERAM</name>
<feature type="compositionally biased region" description="Basic and acidic residues" evidence="1">
    <location>
        <begin position="26"/>
        <end position="40"/>
    </location>
</feature>
<organism evidence="2 3">
    <name type="scientific">Periplaneta americana</name>
    <name type="common">American cockroach</name>
    <name type="synonym">Blatta americana</name>
    <dbReference type="NCBI Taxonomy" id="6978"/>
    <lineage>
        <taxon>Eukaryota</taxon>
        <taxon>Metazoa</taxon>
        <taxon>Ecdysozoa</taxon>
        <taxon>Arthropoda</taxon>
        <taxon>Hexapoda</taxon>
        <taxon>Insecta</taxon>
        <taxon>Pterygota</taxon>
        <taxon>Neoptera</taxon>
        <taxon>Polyneoptera</taxon>
        <taxon>Dictyoptera</taxon>
        <taxon>Blattodea</taxon>
        <taxon>Blattoidea</taxon>
        <taxon>Blattidae</taxon>
        <taxon>Blattinae</taxon>
        <taxon>Periplaneta</taxon>
    </lineage>
</organism>
<evidence type="ECO:0000256" key="1">
    <source>
        <dbReference type="SAM" id="MobiDB-lite"/>
    </source>
</evidence>
<comment type="caution">
    <text evidence="2">The sequence shown here is derived from an EMBL/GenBank/DDBJ whole genome shotgun (WGS) entry which is preliminary data.</text>
</comment>